<dbReference type="PANTHER" id="PTHR33050">
    <property type="entry name" value="REVERSE TRANSCRIPTASE DOMAIN-CONTAINING PROTEIN"/>
    <property type="match status" value="1"/>
</dbReference>
<keyword evidence="2" id="KW-1185">Reference proteome</keyword>
<dbReference type="OrthoDB" id="7756796at2759"/>
<reference evidence="2" key="1">
    <citation type="journal article" date="2023" name="Commun. Biol.">
        <title>Genome analysis of Parmales, the sister group of diatoms, reveals the evolutionary specialization of diatoms from phago-mixotrophs to photoautotrophs.</title>
        <authorList>
            <person name="Ban H."/>
            <person name="Sato S."/>
            <person name="Yoshikawa S."/>
            <person name="Yamada K."/>
            <person name="Nakamura Y."/>
            <person name="Ichinomiya M."/>
            <person name="Sato N."/>
            <person name="Blanc-Mathieu R."/>
            <person name="Endo H."/>
            <person name="Kuwata A."/>
            <person name="Ogata H."/>
        </authorList>
    </citation>
    <scope>NUCLEOTIDE SEQUENCE [LARGE SCALE GENOMIC DNA]</scope>
</reference>
<evidence type="ECO:0000313" key="1">
    <source>
        <dbReference type="EMBL" id="GMI20050.1"/>
    </source>
</evidence>
<feature type="non-terminal residue" evidence="1">
    <location>
        <position position="1"/>
    </location>
</feature>
<evidence type="ECO:0000313" key="2">
    <source>
        <dbReference type="Proteomes" id="UP001165065"/>
    </source>
</evidence>
<dbReference type="Proteomes" id="UP001165065">
    <property type="component" value="Unassembled WGS sequence"/>
</dbReference>
<protein>
    <submittedName>
        <fullName evidence="1">Uncharacterized protein</fullName>
    </submittedName>
</protein>
<dbReference type="EMBL" id="BRYA01001831">
    <property type="protein sequence ID" value="GMI20050.1"/>
    <property type="molecule type" value="Genomic_DNA"/>
</dbReference>
<dbReference type="PANTHER" id="PTHR33050:SF7">
    <property type="entry name" value="RIBONUCLEASE H"/>
    <property type="match status" value="1"/>
</dbReference>
<proteinExistence type="predicted"/>
<dbReference type="AlphaFoldDB" id="A0A9W7FVZ4"/>
<gene>
    <name evidence="1" type="ORF">TrCOL_g12363</name>
</gene>
<accession>A0A9W7FVZ4</accession>
<sequence>YIPYVASELTVTDTGCTDASGLGMGGHFAIGDTTYIWRLPFEQLVADSMIRSRGDGGSITINELELLAILAQNMLLHLQWSARGLDSVGRVALTYSDNTAAVAATGKFRLRSRAGLKMVKALSQHAADNGYVARAMHIAGVKNVAADFLSRNLTRTGDVEINPEADPVPDDQLPAVVAELLNQRAGATPITASQVVLVDMPQHVHDEIMSLLQEALESTPWTRRTEHQSAFHYGHHGGRVGIVGRFREGGGGRIGMEGTGEDRVTLMVFEAEPNPNEDARD</sequence>
<organism evidence="1 2">
    <name type="scientific">Triparma columacea</name>
    <dbReference type="NCBI Taxonomy" id="722753"/>
    <lineage>
        <taxon>Eukaryota</taxon>
        <taxon>Sar</taxon>
        <taxon>Stramenopiles</taxon>
        <taxon>Ochrophyta</taxon>
        <taxon>Bolidophyceae</taxon>
        <taxon>Parmales</taxon>
        <taxon>Triparmaceae</taxon>
        <taxon>Triparma</taxon>
    </lineage>
</organism>
<name>A0A9W7FVZ4_9STRA</name>
<dbReference type="InterPro" id="IPR052055">
    <property type="entry name" value="Hepadnavirus_pol/RT"/>
</dbReference>
<comment type="caution">
    <text evidence="1">The sequence shown here is derived from an EMBL/GenBank/DDBJ whole genome shotgun (WGS) entry which is preliminary data.</text>
</comment>